<dbReference type="Proteomes" id="UP000295832">
    <property type="component" value="Unassembled WGS sequence"/>
</dbReference>
<keyword evidence="4" id="KW-1185">Reference proteome</keyword>
<dbReference type="InterPro" id="IPR050963">
    <property type="entry name" value="Sirohydro_Cobaltochel/CbiX"/>
</dbReference>
<dbReference type="PANTHER" id="PTHR33542:SF3">
    <property type="entry name" value="SIROHYDROCHLORIN FERROCHELATASE, CHLOROPLASTIC"/>
    <property type="match status" value="1"/>
</dbReference>
<protein>
    <submittedName>
        <fullName evidence="3">CbiX protein</fullName>
    </submittedName>
</protein>
<evidence type="ECO:0000256" key="1">
    <source>
        <dbReference type="ARBA" id="ARBA00022723"/>
    </source>
</evidence>
<dbReference type="PANTHER" id="PTHR33542">
    <property type="entry name" value="SIROHYDROCHLORIN FERROCHELATASE, CHLOROPLASTIC"/>
    <property type="match status" value="1"/>
</dbReference>
<organism evidence="3 4">
    <name type="scientific">Orenia marismortui</name>
    <dbReference type="NCBI Taxonomy" id="46469"/>
    <lineage>
        <taxon>Bacteria</taxon>
        <taxon>Bacillati</taxon>
        <taxon>Bacillota</taxon>
        <taxon>Clostridia</taxon>
        <taxon>Halanaerobiales</taxon>
        <taxon>Halobacteroidaceae</taxon>
        <taxon>Orenia</taxon>
    </lineage>
</organism>
<dbReference type="Gene3D" id="3.40.50.1400">
    <property type="match status" value="1"/>
</dbReference>
<accession>A0A4R8GYB9</accession>
<reference evidence="3 4" key="1">
    <citation type="submission" date="2019-03" db="EMBL/GenBank/DDBJ databases">
        <title>Subsurface microbial communities from deep shales in Ohio and West Virginia, USA.</title>
        <authorList>
            <person name="Wrighton K."/>
        </authorList>
    </citation>
    <scope>NUCLEOTIDE SEQUENCE [LARGE SCALE GENOMIC DNA]</scope>
    <source>
        <strain evidence="3 4">MSL 6dP</strain>
    </source>
</reference>
<dbReference type="GO" id="GO:0046872">
    <property type="term" value="F:metal ion binding"/>
    <property type="evidence" value="ECO:0007669"/>
    <property type="project" value="UniProtKB-KW"/>
</dbReference>
<proteinExistence type="predicted"/>
<keyword evidence="1" id="KW-0479">Metal-binding</keyword>
<dbReference type="STRING" id="926561.GCA_000379025_01540"/>
<dbReference type="RefSeq" id="WP_134116711.1">
    <property type="nucleotide sequence ID" value="NZ_SOEG01000013.1"/>
</dbReference>
<gene>
    <name evidence="3" type="ORF">C7959_11335</name>
</gene>
<dbReference type="EMBL" id="SOEG01000013">
    <property type="protein sequence ID" value="TDX51390.1"/>
    <property type="molecule type" value="Genomic_DNA"/>
</dbReference>
<dbReference type="Pfam" id="PF01903">
    <property type="entry name" value="CbiX"/>
    <property type="match status" value="1"/>
</dbReference>
<dbReference type="InterPro" id="IPR002762">
    <property type="entry name" value="CbiX-like"/>
</dbReference>
<dbReference type="AlphaFoldDB" id="A0A4R8GYB9"/>
<evidence type="ECO:0000256" key="2">
    <source>
        <dbReference type="ARBA" id="ARBA00023239"/>
    </source>
</evidence>
<name>A0A4R8GYB9_9FIRM</name>
<dbReference type="SUPFAM" id="SSF53800">
    <property type="entry name" value="Chelatase"/>
    <property type="match status" value="1"/>
</dbReference>
<evidence type="ECO:0000313" key="3">
    <source>
        <dbReference type="EMBL" id="TDX51390.1"/>
    </source>
</evidence>
<sequence>MKKGIVLLSHGSKSPTANQELVDLSSQLEEGLDIPVKGANLQFSKPDFWKAVDELISLEVKEIIIIPLFIFAGKHVKKDIPNLISKAEERYSKIKFTSTNHLAANNDLLKKLIASKLNIL</sequence>
<dbReference type="GO" id="GO:0016829">
    <property type="term" value="F:lyase activity"/>
    <property type="evidence" value="ECO:0007669"/>
    <property type="project" value="UniProtKB-KW"/>
</dbReference>
<comment type="caution">
    <text evidence="3">The sequence shown here is derived from an EMBL/GenBank/DDBJ whole genome shotgun (WGS) entry which is preliminary data.</text>
</comment>
<dbReference type="CDD" id="cd03416">
    <property type="entry name" value="CbiX_SirB_N"/>
    <property type="match status" value="1"/>
</dbReference>
<evidence type="ECO:0000313" key="4">
    <source>
        <dbReference type="Proteomes" id="UP000295832"/>
    </source>
</evidence>
<keyword evidence="2" id="KW-0456">Lyase</keyword>